<evidence type="ECO:0000313" key="5">
    <source>
        <dbReference type="Proteomes" id="UP000004310"/>
    </source>
</evidence>
<feature type="chain" id="PRO_5004172289" description="Extensin-like C-terminal domain-containing protein" evidence="2">
    <location>
        <begin position="21"/>
        <end position="391"/>
    </location>
</feature>
<evidence type="ECO:0000256" key="1">
    <source>
        <dbReference type="SAM" id="MobiDB-lite"/>
    </source>
</evidence>
<evidence type="ECO:0000259" key="3">
    <source>
        <dbReference type="Pfam" id="PF06904"/>
    </source>
</evidence>
<feature type="domain" description="Extensin-like C-terminal" evidence="3">
    <location>
        <begin position="219"/>
        <end position="391"/>
    </location>
</feature>
<feature type="compositionally biased region" description="Low complexity" evidence="1">
    <location>
        <begin position="76"/>
        <end position="118"/>
    </location>
</feature>
<gene>
    <name evidence="4" type="ORF">FP2506_05956</name>
</gene>
<feature type="compositionally biased region" description="Low complexity" evidence="1">
    <location>
        <begin position="179"/>
        <end position="202"/>
    </location>
</feature>
<dbReference type="InterPro" id="IPR009683">
    <property type="entry name" value="Extensin-like_C"/>
</dbReference>
<dbReference type="HOGENOM" id="CLU_043272_3_1_5"/>
<proteinExistence type="predicted"/>
<reference evidence="4 5" key="1">
    <citation type="journal article" date="2010" name="J. Bacteriol.">
        <title>Genome sequence of Fulvimarina pelagi HTCC2506T, a Mn(II)-oxidizing alphaproteobacterium possessing an aerobic anoxygenic photosynthetic gene cluster and Xanthorhodopsin.</title>
        <authorList>
            <person name="Kang I."/>
            <person name="Oh H.M."/>
            <person name="Lim S.I."/>
            <person name="Ferriera S."/>
            <person name="Giovannoni S.J."/>
            <person name="Cho J.C."/>
        </authorList>
    </citation>
    <scope>NUCLEOTIDE SEQUENCE [LARGE SCALE GENOMIC DNA]</scope>
    <source>
        <strain evidence="4 5">HTCC2506</strain>
    </source>
</reference>
<sequence>MRLILPSLMLCFALAGGSFAQDAGETVPRPEARPDEAADLANTEETTSTPAAADPRSVNEANSRAANGTEIEVDGAPASPATTAADPTSAPADPDPETPSTSPAAALPAIDPASSAETEATERDTTDSPTTPQSETSGDDAATPVETPEATSVDSDAVPLPEARPDEPASGPTPSPTVSDASAAPSPRDALPSPSESKLQPVSPAAAVRAAKALLASEACEARLTELGVTFETGTSINSGSCGVLRPVSVSALSNGVEVRTQNRMWCPVVDALEDWITDAVAPAASEYLPDRTLTGIARVSTYVCRNRGSGEKISEHARGAAIDIGAFVFEDGEVAVSAADPNSPEGRFLDAVRAAACGPFTTVLGPGTDADHANHFHFDLAARSSGPYCR</sequence>
<feature type="region of interest" description="Disordered" evidence="1">
    <location>
        <begin position="22"/>
        <end position="202"/>
    </location>
</feature>
<dbReference type="EMBL" id="AATP01000001">
    <property type="protein sequence ID" value="EAU42359.1"/>
    <property type="molecule type" value="Genomic_DNA"/>
</dbReference>
<protein>
    <recommendedName>
        <fullName evidence="3">Extensin-like C-terminal domain-containing protein</fullName>
    </recommendedName>
</protein>
<accession>Q0G7K5</accession>
<dbReference type="Pfam" id="PF06904">
    <property type="entry name" value="Extensin-like_C"/>
    <property type="match status" value="1"/>
</dbReference>
<evidence type="ECO:0000313" key="4">
    <source>
        <dbReference type="EMBL" id="EAU42359.1"/>
    </source>
</evidence>
<dbReference type="Proteomes" id="UP000004310">
    <property type="component" value="Unassembled WGS sequence"/>
</dbReference>
<keyword evidence="5" id="KW-1185">Reference proteome</keyword>
<evidence type="ECO:0000256" key="2">
    <source>
        <dbReference type="SAM" id="SignalP"/>
    </source>
</evidence>
<feature type="signal peptide" evidence="2">
    <location>
        <begin position="1"/>
        <end position="20"/>
    </location>
</feature>
<dbReference type="STRING" id="217511.GCA_001463845_01742"/>
<dbReference type="eggNOG" id="COG3921">
    <property type="taxonomic scope" value="Bacteria"/>
</dbReference>
<dbReference type="AlphaFoldDB" id="Q0G7K5"/>
<dbReference type="RefSeq" id="WP_007066334.1">
    <property type="nucleotide sequence ID" value="NZ_DS022272.1"/>
</dbReference>
<comment type="caution">
    <text evidence="4">The sequence shown here is derived from an EMBL/GenBank/DDBJ whole genome shotgun (WGS) entry which is preliminary data.</text>
</comment>
<keyword evidence="2" id="KW-0732">Signal</keyword>
<organism evidence="4 5">
    <name type="scientific">Fulvimarina pelagi HTCC2506</name>
    <dbReference type="NCBI Taxonomy" id="314231"/>
    <lineage>
        <taxon>Bacteria</taxon>
        <taxon>Pseudomonadati</taxon>
        <taxon>Pseudomonadota</taxon>
        <taxon>Alphaproteobacteria</taxon>
        <taxon>Hyphomicrobiales</taxon>
        <taxon>Aurantimonadaceae</taxon>
        <taxon>Fulvimarina</taxon>
    </lineage>
</organism>
<name>Q0G7K5_9HYPH</name>